<evidence type="ECO:0000313" key="2">
    <source>
        <dbReference type="Proteomes" id="UP000306918"/>
    </source>
</evidence>
<dbReference type="AlphaFoldDB" id="A0A4S8HSZ6"/>
<name>A0A4S8HSZ6_9BACT</name>
<evidence type="ECO:0000313" key="1">
    <source>
        <dbReference type="EMBL" id="THU38415.1"/>
    </source>
</evidence>
<comment type="caution">
    <text evidence="1">The sequence shown here is derived from an EMBL/GenBank/DDBJ whole genome shotgun (WGS) entry which is preliminary data.</text>
</comment>
<accession>A0A4S8HSZ6</accession>
<organism evidence="1 2">
    <name type="scientific">Niastella caeni</name>
    <dbReference type="NCBI Taxonomy" id="2569763"/>
    <lineage>
        <taxon>Bacteria</taxon>
        <taxon>Pseudomonadati</taxon>
        <taxon>Bacteroidota</taxon>
        <taxon>Chitinophagia</taxon>
        <taxon>Chitinophagales</taxon>
        <taxon>Chitinophagaceae</taxon>
        <taxon>Niastella</taxon>
    </lineage>
</organism>
<reference evidence="1 2" key="1">
    <citation type="submission" date="2019-04" db="EMBL/GenBank/DDBJ databases">
        <title>Niastella caeni sp. nov., isolated from activated sludge.</title>
        <authorList>
            <person name="Sheng M."/>
        </authorList>
    </citation>
    <scope>NUCLEOTIDE SEQUENCE [LARGE SCALE GENOMIC DNA]</scope>
    <source>
        <strain evidence="1 2">HX-2-15</strain>
    </source>
</reference>
<protein>
    <submittedName>
        <fullName evidence="1">Uncharacterized protein</fullName>
    </submittedName>
</protein>
<keyword evidence="2" id="KW-1185">Reference proteome</keyword>
<dbReference type="RefSeq" id="WP_136578371.1">
    <property type="nucleotide sequence ID" value="NZ_STFF01000004.1"/>
</dbReference>
<dbReference type="OrthoDB" id="2088102at2"/>
<dbReference type="Proteomes" id="UP000306918">
    <property type="component" value="Unassembled WGS sequence"/>
</dbReference>
<proteinExistence type="predicted"/>
<dbReference type="EMBL" id="STFF01000004">
    <property type="protein sequence ID" value="THU38415.1"/>
    <property type="molecule type" value="Genomic_DNA"/>
</dbReference>
<gene>
    <name evidence="1" type="ORF">FAM09_17245</name>
</gene>
<sequence length="169" mass="20286">MANHINTFLLNHGQKIKNLDEFDSSKFLSIGDELALRNYFQDKRFTDMYINGFIDFVYDNQIIFSWKYWDLIDQLWVYLMNSIREAVLNGEASFSFPDQPLLVKICHLKNKSFLFFIGQNKYYLPYDAILTYLLPEAEFFFNTFLKHLSDESYREIKEDVIPECRRLLL</sequence>